<dbReference type="PANTHER" id="PTHR22880">
    <property type="entry name" value="FALZ-RELATED BROMODOMAIN-CONTAINING PROTEINS"/>
    <property type="match status" value="1"/>
</dbReference>
<protein>
    <submittedName>
        <fullName evidence="5">Bromodomain-containing protein</fullName>
    </submittedName>
</protein>
<dbReference type="Proteomes" id="UP001334084">
    <property type="component" value="Chromosome 10"/>
</dbReference>
<evidence type="ECO:0000313" key="5">
    <source>
        <dbReference type="EMBL" id="WUR04661.1"/>
    </source>
</evidence>
<dbReference type="GeneID" id="90542495"/>
<feature type="coiled-coil region" evidence="3">
    <location>
        <begin position="255"/>
        <end position="282"/>
    </location>
</feature>
<dbReference type="GO" id="GO:0006338">
    <property type="term" value="P:chromatin remodeling"/>
    <property type="evidence" value="ECO:0007669"/>
    <property type="project" value="TreeGrafter"/>
</dbReference>
<dbReference type="GO" id="GO:0000785">
    <property type="term" value="C:chromatin"/>
    <property type="evidence" value="ECO:0007669"/>
    <property type="project" value="TreeGrafter"/>
</dbReference>
<evidence type="ECO:0000256" key="1">
    <source>
        <dbReference type="ARBA" id="ARBA00023117"/>
    </source>
</evidence>
<sequence>MEQDQALLDYQMKYCSTILQKLKRNPSAFPFLEPVDPVKYGIPDYPLKVKFPMDISTIKKKLDTKMYSSPSSFNSDIKLMFNNCYIYNHPDSEVYIMGKNLEQNYDLLFNELPVEICKKRKRPEINLERSKRIIRSGDTINIDEYEFCIDLINNILQNKYKTFTWPFLEPVNSNLLPQYYEIIKNPMDLKTIKDKLDNKMYQNIDEFTNDLKLIVDNCHKFNDSGSEVYRCGSELNELINLLLSKYEPKDIKGRILELKKKISQYTKECKMLENKLKDKNDSTVVLKNYSLNERIELGNRILNLSKGHTDSVAKIIQKYSAGEYVENNEIEVDLRILPDNVYEEIDRYISNVEMGIEEKQE</sequence>
<dbReference type="Pfam" id="PF17035">
    <property type="entry name" value="BET"/>
    <property type="match status" value="1"/>
</dbReference>
<evidence type="ECO:0000259" key="4">
    <source>
        <dbReference type="PROSITE" id="PS50014"/>
    </source>
</evidence>
<dbReference type="PROSITE" id="PS50014">
    <property type="entry name" value="BROMODOMAIN_2"/>
    <property type="match status" value="2"/>
</dbReference>
<keyword evidence="6" id="KW-1185">Reference proteome</keyword>
<gene>
    <name evidence="5" type="ORF">VNE69_10013</name>
</gene>
<feature type="domain" description="Bromo" evidence="4">
    <location>
        <begin position="23"/>
        <end position="95"/>
    </location>
</feature>
<dbReference type="AlphaFoldDB" id="A0AAX4JFB3"/>
<proteinExistence type="predicted"/>
<dbReference type="PROSITE" id="PS00633">
    <property type="entry name" value="BROMODOMAIN_1"/>
    <property type="match status" value="1"/>
</dbReference>
<keyword evidence="3" id="KW-0175">Coiled coil</keyword>
<dbReference type="InterPro" id="IPR001487">
    <property type="entry name" value="Bromodomain"/>
</dbReference>
<evidence type="ECO:0000256" key="2">
    <source>
        <dbReference type="PROSITE-ProRule" id="PRU00035"/>
    </source>
</evidence>
<dbReference type="GO" id="GO:0005634">
    <property type="term" value="C:nucleus"/>
    <property type="evidence" value="ECO:0007669"/>
    <property type="project" value="TreeGrafter"/>
</dbReference>
<dbReference type="PRINTS" id="PR00503">
    <property type="entry name" value="BROMODOMAIN"/>
</dbReference>
<dbReference type="InterPro" id="IPR050935">
    <property type="entry name" value="Bromo_chromatin_reader"/>
</dbReference>
<name>A0AAX4JFB3_9MICR</name>
<dbReference type="GO" id="GO:0006355">
    <property type="term" value="P:regulation of DNA-templated transcription"/>
    <property type="evidence" value="ECO:0007669"/>
    <property type="project" value="TreeGrafter"/>
</dbReference>
<dbReference type="Gene3D" id="1.20.920.10">
    <property type="entry name" value="Bromodomain-like"/>
    <property type="match status" value="2"/>
</dbReference>
<dbReference type="KEGG" id="vnx:VNE69_10013"/>
<dbReference type="RefSeq" id="XP_065330806.1">
    <property type="nucleotide sequence ID" value="XM_065474734.1"/>
</dbReference>
<dbReference type="EMBL" id="CP142735">
    <property type="protein sequence ID" value="WUR04661.1"/>
    <property type="molecule type" value="Genomic_DNA"/>
</dbReference>
<dbReference type="SMART" id="SM00297">
    <property type="entry name" value="BROMO"/>
    <property type="match status" value="2"/>
</dbReference>
<dbReference type="PANTHER" id="PTHR22880:SF225">
    <property type="entry name" value="BROMODOMAIN-CONTAINING PROTEIN BET-1-RELATED"/>
    <property type="match status" value="1"/>
</dbReference>
<dbReference type="Pfam" id="PF00439">
    <property type="entry name" value="Bromodomain"/>
    <property type="match status" value="2"/>
</dbReference>
<evidence type="ECO:0000256" key="3">
    <source>
        <dbReference type="SAM" id="Coils"/>
    </source>
</evidence>
<organism evidence="5 6">
    <name type="scientific">Vairimorpha necatrix</name>
    <dbReference type="NCBI Taxonomy" id="6039"/>
    <lineage>
        <taxon>Eukaryota</taxon>
        <taxon>Fungi</taxon>
        <taxon>Fungi incertae sedis</taxon>
        <taxon>Microsporidia</taxon>
        <taxon>Nosematidae</taxon>
        <taxon>Vairimorpha</taxon>
    </lineage>
</organism>
<feature type="domain" description="Bromo" evidence="4">
    <location>
        <begin position="159"/>
        <end position="229"/>
    </location>
</feature>
<reference evidence="5" key="1">
    <citation type="journal article" date="2024" name="BMC Genomics">
        <title>Functional annotation of a divergent genome using sequence and structure-based similarity.</title>
        <authorList>
            <person name="Svedberg D."/>
            <person name="Winiger R.R."/>
            <person name="Berg A."/>
            <person name="Sharma H."/>
            <person name="Tellgren-Roth C."/>
            <person name="Debrunner-Vossbrinck B.A."/>
            <person name="Vossbrinck C.R."/>
            <person name="Barandun J."/>
        </authorList>
    </citation>
    <scope>NUCLEOTIDE SEQUENCE</scope>
    <source>
        <strain evidence="5">Illinois isolate</strain>
    </source>
</reference>
<dbReference type="InterPro" id="IPR036427">
    <property type="entry name" value="Bromodomain-like_sf"/>
</dbReference>
<evidence type="ECO:0000313" key="6">
    <source>
        <dbReference type="Proteomes" id="UP001334084"/>
    </source>
</evidence>
<accession>A0AAX4JFB3</accession>
<keyword evidence="1 2" id="KW-0103">Bromodomain</keyword>
<dbReference type="InterPro" id="IPR018359">
    <property type="entry name" value="Bromodomain_CS"/>
</dbReference>
<dbReference type="Gene3D" id="1.20.1270.220">
    <property type="match status" value="1"/>
</dbReference>
<dbReference type="InterPro" id="IPR038336">
    <property type="entry name" value="NET_sf"/>
</dbReference>
<dbReference type="SUPFAM" id="SSF47370">
    <property type="entry name" value="Bromodomain"/>
    <property type="match status" value="2"/>
</dbReference>
<dbReference type="InterPro" id="IPR027353">
    <property type="entry name" value="NET_dom"/>
</dbReference>